<organism evidence="8 9">
    <name type="scientific">candidate division TA06 bacterium</name>
    <dbReference type="NCBI Taxonomy" id="2250710"/>
    <lineage>
        <taxon>Bacteria</taxon>
        <taxon>Bacteria division TA06</taxon>
    </lineage>
</organism>
<keyword evidence="2" id="KW-0004">4Fe-4S</keyword>
<sequence length="382" mass="42653">MSSLYEIINSLDAVRIKTDSQNVTTGQVKALLESIRSGDLPDPSDISILVSPAAAELLEPMAQLAKAITVKRFGRTIQMYAPLYISNYCSNSCVYCGFNVCNKINRRTSSREEILSEARLLKNNHILQLLLVSGECPAEVSVDLLERIALDLKRLFPSLSIEIYPLDTPGYTRFYEAGIDGLTIYQETYDRKIYVQVHPGGPKSDYQFRLGAPERGAAAGFRQIDIGSLLGLNDWRVESHYLVHHAAYLIKHYWKSQISISFPRLRPAAGGYSPEFPVSDKELVQMICAFRLMLPDAGLVLSTREPAWLRDNLIGLGITKMSAGSKTAPGGYLDEQSQAAEGQFNVFDDRPVEAVAQSIRQKGYDTVWKDWDRGFEDQQGSK</sequence>
<dbReference type="PANTHER" id="PTHR43583">
    <property type="entry name" value="2-IMINOACETATE SYNTHASE"/>
    <property type="match status" value="1"/>
</dbReference>
<evidence type="ECO:0000256" key="1">
    <source>
        <dbReference type="ARBA" id="ARBA00001966"/>
    </source>
</evidence>
<dbReference type="Pfam" id="PF04055">
    <property type="entry name" value="Radical_SAM"/>
    <property type="match status" value="1"/>
</dbReference>
<evidence type="ECO:0000313" key="8">
    <source>
        <dbReference type="EMBL" id="MBI4726315.1"/>
    </source>
</evidence>
<evidence type="ECO:0000256" key="6">
    <source>
        <dbReference type="ARBA" id="ARBA00023014"/>
    </source>
</evidence>
<dbReference type="Pfam" id="PF06968">
    <property type="entry name" value="BATS"/>
    <property type="match status" value="1"/>
</dbReference>
<proteinExistence type="predicted"/>
<keyword evidence="6" id="KW-0411">Iron-sulfur</keyword>
<dbReference type="GO" id="GO:0036355">
    <property type="term" value="F:2-iminoacetate synthase activity"/>
    <property type="evidence" value="ECO:0007669"/>
    <property type="project" value="UniProtKB-EC"/>
</dbReference>
<dbReference type="InterPro" id="IPR007197">
    <property type="entry name" value="rSAM"/>
</dbReference>
<evidence type="ECO:0000313" key="9">
    <source>
        <dbReference type="Proteomes" id="UP000736328"/>
    </source>
</evidence>
<dbReference type="InterPro" id="IPR034428">
    <property type="entry name" value="ThiH/NoCL/HydG-like"/>
</dbReference>
<evidence type="ECO:0000256" key="3">
    <source>
        <dbReference type="ARBA" id="ARBA00022691"/>
    </source>
</evidence>
<dbReference type="NCBIfam" id="TIGR02351">
    <property type="entry name" value="thiH"/>
    <property type="match status" value="1"/>
</dbReference>
<dbReference type="Gene3D" id="3.20.20.70">
    <property type="entry name" value="Aldolase class I"/>
    <property type="match status" value="1"/>
</dbReference>
<dbReference type="PROSITE" id="PS51918">
    <property type="entry name" value="RADICAL_SAM"/>
    <property type="match status" value="1"/>
</dbReference>
<dbReference type="EMBL" id="JACQXR010000043">
    <property type="protein sequence ID" value="MBI4726315.1"/>
    <property type="molecule type" value="Genomic_DNA"/>
</dbReference>
<dbReference type="AlphaFoldDB" id="A0A933I9G4"/>
<dbReference type="SFLD" id="SFLDG01060">
    <property type="entry name" value="BATS_domain_containing"/>
    <property type="match status" value="1"/>
</dbReference>
<dbReference type="GO" id="GO:0005506">
    <property type="term" value="F:iron ion binding"/>
    <property type="evidence" value="ECO:0007669"/>
    <property type="project" value="InterPro"/>
</dbReference>
<keyword evidence="4" id="KW-0479">Metal-binding</keyword>
<evidence type="ECO:0000256" key="2">
    <source>
        <dbReference type="ARBA" id="ARBA00022485"/>
    </source>
</evidence>
<dbReference type="SFLD" id="SFLDS00029">
    <property type="entry name" value="Radical_SAM"/>
    <property type="match status" value="1"/>
</dbReference>
<evidence type="ECO:0000256" key="4">
    <source>
        <dbReference type="ARBA" id="ARBA00022723"/>
    </source>
</evidence>
<dbReference type="EC" id="4.1.99.19" evidence="8"/>
<protein>
    <submittedName>
        <fullName evidence="8">2-iminoacetate synthase ThiH</fullName>
        <ecNumber evidence="8">4.1.99.19</ecNumber>
    </submittedName>
</protein>
<dbReference type="GO" id="GO:0051539">
    <property type="term" value="F:4 iron, 4 sulfur cluster binding"/>
    <property type="evidence" value="ECO:0007669"/>
    <property type="project" value="UniProtKB-KW"/>
</dbReference>
<reference evidence="8" key="1">
    <citation type="submission" date="2020-07" db="EMBL/GenBank/DDBJ databases">
        <title>Huge and variable diversity of episymbiotic CPR bacteria and DPANN archaea in groundwater ecosystems.</title>
        <authorList>
            <person name="He C.Y."/>
            <person name="Keren R."/>
            <person name="Whittaker M."/>
            <person name="Farag I.F."/>
            <person name="Doudna J."/>
            <person name="Cate J.H.D."/>
            <person name="Banfield J.F."/>
        </authorList>
    </citation>
    <scope>NUCLEOTIDE SEQUENCE</scope>
    <source>
        <strain evidence="8">NC_groundwater_1520_Pr4_B-0.1um_53_5</strain>
    </source>
</reference>
<dbReference type="InterPro" id="IPR058240">
    <property type="entry name" value="rSAM_sf"/>
</dbReference>
<dbReference type="PANTHER" id="PTHR43583:SF1">
    <property type="entry name" value="2-IMINOACETATE SYNTHASE"/>
    <property type="match status" value="1"/>
</dbReference>
<comment type="caution">
    <text evidence="8">The sequence shown here is derived from an EMBL/GenBank/DDBJ whole genome shotgun (WGS) entry which is preliminary data.</text>
</comment>
<dbReference type="InterPro" id="IPR013785">
    <property type="entry name" value="Aldolase_TIM"/>
</dbReference>
<dbReference type="SFLD" id="SFLDG01081">
    <property type="entry name" value="cleavage_of_the_Ca-Cb_bond_in"/>
    <property type="match status" value="1"/>
</dbReference>
<comment type="cofactor">
    <cofactor evidence="1">
        <name>[4Fe-4S] cluster</name>
        <dbReference type="ChEBI" id="CHEBI:49883"/>
    </cofactor>
</comment>
<keyword evidence="5" id="KW-0408">Iron</keyword>
<dbReference type="SFLD" id="SFLDF00301">
    <property type="entry name" value="2-iminoacetate_synthase_(ThiH)"/>
    <property type="match status" value="1"/>
</dbReference>
<keyword evidence="3" id="KW-0949">S-adenosyl-L-methionine</keyword>
<dbReference type="Proteomes" id="UP000736328">
    <property type="component" value="Unassembled WGS sequence"/>
</dbReference>
<dbReference type="CDD" id="cd01335">
    <property type="entry name" value="Radical_SAM"/>
    <property type="match status" value="1"/>
</dbReference>
<evidence type="ECO:0000256" key="5">
    <source>
        <dbReference type="ARBA" id="ARBA00023004"/>
    </source>
</evidence>
<accession>A0A933I9G4</accession>
<keyword evidence="8" id="KW-0456">Lyase</keyword>
<dbReference type="InterPro" id="IPR010722">
    <property type="entry name" value="BATS_dom"/>
</dbReference>
<name>A0A933I9G4_UNCT6</name>
<dbReference type="SMART" id="SM00876">
    <property type="entry name" value="BATS"/>
    <property type="match status" value="1"/>
</dbReference>
<dbReference type="InterPro" id="IPR012726">
    <property type="entry name" value="ThiH"/>
</dbReference>
<dbReference type="SUPFAM" id="SSF102114">
    <property type="entry name" value="Radical SAM enzymes"/>
    <property type="match status" value="1"/>
</dbReference>
<feature type="domain" description="Radical SAM core" evidence="7">
    <location>
        <begin position="75"/>
        <end position="304"/>
    </location>
</feature>
<evidence type="ECO:0000259" key="7">
    <source>
        <dbReference type="PROSITE" id="PS51918"/>
    </source>
</evidence>
<gene>
    <name evidence="8" type="primary">thiH</name>
    <name evidence="8" type="ORF">HY768_03665</name>
</gene>